<evidence type="ECO:0000313" key="7">
    <source>
        <dbReference type="Proteomes" id="UP000054560"/>
    </source>
</evidence>
<evidence type="ECO:0000256" key="4">
    <source>
        <dbReference type="ARBA" id="ARBA00022840"/>
    </source>
</evidence>
<dbReference type="GO" id="GO:0005524">
    <property type="term" value="F:ATP binding"/>
    <property type="evidence" value="ECO:0007669"/>
    <property type="project" value="UniProtKB-KW"/>
</dbReference>
<evidence type="ECO:0000259" key="5">
    <source>
        <dbReference type="Pfam" id="PF00580"/>
    </source>
</evidence>
<feature type="domain" description="UvrD-like helicase ATP-binding" evidence="5">
    <location>
        <begin position="69"/>
        <end position="120"/>
    </location>
</feature>
<evidence type="ECO:0000256" key="1">
    <source>
        <dbReference type="ARBA" id="ARBA00022741"/>
    </source>
</evidence>
<sequence length="1025" mass="115844">MLAIVERLNRQSIGKRILILTYSSSLKTETRKRAASAGLSVDVHSFHSLYSIIIDLQLMVAIENPLDIIYDVVIVDEAQDLSPLYFYTHKSVAGRTTQKIMVSDSLQTINQYRGATDTCFRQPELYFNTPFTKLVLSTSFRAPLGVCSFINTTTRSPNVIGGSPGSSVKETEYIVYGDETYPEIDLYRDIKLVIANALRTGKSVFVLAPSVRNKSYRSVYNGSGRHTQHSFRHNSPRPSPISSFITYLVKSLDFRFPIDLPSDDMTVRNEDSDDDDDVSIDSDATMDLDTPPLIATEQRVVFKTYHESKGLEADLVICFGYDMSYFSFYARDADPRVVPNTHHVGLTRTKGRMILLHNSDSAPPRPKFITQICQLFNEDIDIAIAQFKAISLLGVVKGPRRINLSQLDVVDTNNTRENVSAIKDMAIMLMLDTVYATRAHSMKSKMSMGNVISVILNSTANSAMNRKWREAWDLIRPRVGPIRDMSLSRKAFVCALVLSSHSVIYAHQIPIVDKFVTHVGWKKIRTFFETFGLAFPQFNFPIKHEVNRCVVKVMVPVIDHSKFIAVNLYVRGDVTKERIIESTIMNDVLVGCGYAKYTVYTACLESQEYYKPDGMTSNFFEHLKTRNTLDATLNDPQPKTSNAIPIAIHLTDIPVSEHVPVPVPAFPATFPPGTDVSLSTSRAFDIGCNNQTVYKTTDGRTPDHVALRRRCDDSRKNSTKRWSNKEIAAMARRQYYYQLVMGKPPTSDRDKARHDSFNRCFEPTPIRLCAMIVTNTYMFTLLDYRTDGCLCPVCPGGQKFTTSHFACIQQLIQCILVGPKLPLIGPDLLQQLQERHDFHGIWTLHEHLESFLQHVEQPMYPHPSLTYQQMFPIPRLITLLKYYFQNSVQTNSSRLLVPPMILPIQTNQHIPSASVVWCGIGSPPTSLLNRIMTDNLVLLGISYSALTHSTALHDKYPIRTTEVGTLFSRSEGEYVAQSIVSVFCQHQPELTRRISSIVDSLGPGFNREFTDHIFLSIFPEPLQRL</sequence>
<dbReference type="SUPFAM" id="SSF52540">
    <property type="entry name" value="P-loop containing nucleoside triphosphate hydrolases"/>
    <property type="match status" value="1"/>
</dbReference>
<dbReference type="EMBL" id="KQ242177">
    <property type="protein sequence ID" value="KNC80252.1"/>
    <property type="molecule type" value="Genomic_DNA"/>
</dbReference>
<dbReference type="RefSeq" id="XP_014154154.1">
    <property type="nucleotide sequence ID" value="XM_014298679.1"/>
</dbReference>
<dbReference type="InterPro" id="IPR014016">
    <property type="entry name" value="UvrD-like_ATP-bd"/>
</dbReference>
<dbReference type="OrthoDB" id="3216789at2759"/>
<dbReference type="GO" id="GO:0000725">
    <property type="term" value="P:recombinational repair"/>
    <property type="evidence" value="ECO:0007669"/>
    <property type="project" value="TreeGrafter"/>
</dbReference>
<dbReference type="GO" id="GO:0003677">
    <property type="term" value="F:DNA binding"/>
    <property type="evidence" value="ECO:0007669"/>
    <property type="project" value="InterPro"/>
</dbReference>
<keyword evidence="3" id="KW-0347">Helicase</keyword>
<dbReference type="PANTHER" id="PTHR11070:SF2">
    <property type="entry name" value="ATP-DEPENDENT DNA HELICASE SRS2"/>
    <property type="match status" value="1"/>
</dbReference>
<dbReference type="InterPro" id="IPR027417">
    <property type="entry name" value="P-loop_NTPase"/>
</dbReference>
<keyword evidence="7" id="KW-1185">Reference proteome</keyword>
<accession>A0A0L0FTV2</accession>
<dbReference type="Pfam" id="PF00580">
    <property type="entry name" value="UvrD-helicase"/>
    <property type="match status" value="1"/>
</dbReference>
<dbReference type="STRING" id="667725.A0A0L0FTV2"/>
<evidence type="ECO:0000256" key="3">
    <source>
        <dbReference type="ARBA" id="ARBA00022806"/>
    </source>
</evidence>
<dbReference type="GeneID" id="25907894"/>
<dbReference type="AlphaFoldDB" id="A0A0L0FTV2"/>
<dbReference type="PANTHER" id="PTHR11070">
    <property type="entry name" value="UVRD / RECB / PCRA DNA HELICASE FAMILY MEMBER"/>
    <property type="match status" value="1"/>
</dbReference>
<gene>
    <name evidence="6" type="ORF">SARC_07390</name>
</gene>
<dbReference type="GO" id="GO:0016787">
    <property type="term" value="F:hydrolase activity"/>
    <property type="evidence" value="ECO:0007669"/>
    <property type="project" value="UniProtKB-KW"/>
</dbReference>
<dbReference type="InterPro" id="IPR000212">
    <property type="entry name" value="DNA_helicase_UvrD/REP"/>
</dbReference>
<protein>
    <recommendedName>
        <fullName evidence="5">UvrD-like helicase ATP-binding domain-containing protein</fullName>
    </recommendedName>
</protein>
<evidence type="ECO:0000313" key="6">
    <source>
        <dbReference type="EMBL" id="KNC80252.1"/>
    </source>
</evidence>
<keyword evidence="1" id="KW-0547">Nucleotide-binding</keyword>
<dbReference type="eggNOG" id="ENOG502RE2I">
    <property type="taxonomic scope" value="Eukaryota"/>
</dbReference>
<dbReference type="GO" id="GO:0043138">
    <property type="term" value="F:3'-5' DNA helicase activity"/>
    <property type="evidence" value="ECO:0007669"/>
    <property type="project" value="TreeGrafter"/>
</dbReference>
<evidence type="ECO:0000256" key="2">
    <source>
        <dbReference type="ARBA" id="ARBA00022801"/>
    </source>
</evidence>
<name>A0A0L0FTV2_9EUKA</name>
<proteinExistence type="predicted"/>
<keyword evidence="2" id="KW-0378">Hydrolase</keyword>
<organism evidence="6 7">
    <name type="scientific">Sphaeroforma arctica JP610</name>
    <dbReference type="NCBI Taxonomy" id="667725"/>
    <lineage>
        <taxon>Eukaryota</taxon>
        <taxon>Ichthyosporea</taxon>
        <taxon>Ichthyophonida</taxon>
        <taxon>Sphaeroforma</taxon>
    </lineage>
</organism>
<reference evidence="6 7" key="1">
    <citation type="submission" date="2011-02" db="EMBL/GenBank/DDBJ databases">
        <title>The Genome Sequence of Sphaeroforma arctica JP610.</title>
        <authorList>
            <consortium name="The Broad Institute Genome Sequencing Platform"/>
            <person name="Russ C."/>
            <person name="Cuomo C."/>
            <person name="Young S.K."/>
            <person name="Zeng Q."/>
            <person name="Gargeya S."/>
            <person name="Alvarado L."/>
            <person name="Berlin A."/>
            <person name="Chapman S.B."/>
            <person name="Chen Z."/>
            <person name="Freedman E."/>
            <person name="Gellesch M."/>
            <person name="Goldberg J."/>
            <person name="Griggs A."/>
            <person name="Gujja S."/>
            <person name="Heilman E."/>
            <person name="Heiman D."/>
            <person name="Howarth C."/>
            <person name="Mehta T."/>
            <person name="Neiman D."/>
            <person name="Pearson M."/>
            <person name="Roberts A."/>
            <person name="Saif S."/>
            <person name="Shea T."/>
            <person name="Shenoy N."/>
            <person name="Sisk P."/>
            <person name="Stolte C."/>
            <person name="Sykes S."/>
            <person name="White J."/>
            <person name="Yandava C."/>
            <person name="Burger G."/>
            <person name="Gray M.W."/>
            <person name="Holland P.W.H."/>
            <person name="King N."/>
            <person name="Lang F.B.F."/>
            <person name="Roger A.J."/>
            <person name="Ruiz-Trillo I."/>
            <person name="Haas B."/>
            <person name="Nusbaum C."/>
            <person name="Birren B."/>
        </authorList>
    </citation>
    <scope>NUCLEOTIDE SEQUENCE [LARGE SCALE GENOMIC DNA]</scope>
    <source>
        <strain evidence="6 7">JP610</strain>
    </source>
</reference>
<keyword evidence="4" id="KW-0067">ATP-binding</keyword>
<dbReference type="Gene3D" id="3.40.50.300">
    <property type="entry name" value="P-loop containing nucleotide triphosphate hydrolases"/>
    <property type="match status" value="2"/>
</dbReference>
<dbReference type="Proteomes" id="UP000054560">
    <property type="component" value="Unassembled WGS sequence"/>
</dbReference>